<dbReference type="Proteomes" id="UP000016933">
    <property type="component" value="Unassembled WGS sequence"/>
</dbReference>
<dbReference type="eggNOG" id="ENOG502RNTH">
    <property type="taxonomic scope" value="Eukaryota"/>
</dbReference>
<dbReference type="EMBL" id="KB446536">
    <property type="protein sequence ID" value="EME47786.1"/>
    <property type="molecule type" value="Genomic_DNA"/>
</dbReference>
<dbReference type="OMA" id="AILCMAT"/>
<accession>N1PW86</accession>
<dbReference type="AlphaFoldDB" id="N1PW86"/>
<sequence length="390" mass="40254">MMLRHGLTNVAILCMATVFWAQTTGSTQALCADVTDSVSGCLNKPPTSAINFCSSYLAVPTATVRLTTTVSPTSTVTRSVPTITRTAATSTFTATRVTTVSVVQTSRSIVTVLSTATTTIFSSTSSPRCLAPTIVAAASSISMASGTSPASASVAKRQASTLSEPQCLTRFPSGTALSSACSCLRPQVTAKTTTTTVTVTRPAVTITVTQTSATITVTPSTTRTLTSTSTVSSATTVLTTTTAVTTSVRNLPPTLSIVAMGGGIDGLYAIAGNMSDDTTEFSGTSSTASIFDLDSNSYLVQESGAIGYIANQSPSPNIPVVYWDDPDTVQNTDGYEPLTCSIVHSADGTCPMSCNGVNGTQNNYCDNFWYLGWPDGAPCSNAFNIYAVSS</sequence>
<evidence type="ECO:0000313" key="3">
    <source>
        <dbReference type="Proteomes" id="UP000016933"/>
    </source>
</evidence>
<organism evidence="2 3">
    <name type="scientific">Dothistroma septosporum (strain NZE10 / CBS 128990)</name>
    <name type="common">Red band needle blight fungus</name>
    <name type="synonym">Mycosphaerella pini</name>
    <dbReference type="NCBI Taxonomy" id="675120"/>
    <lineage>
        <taxon>Eukaryota</taxon>
        <taxon>Fungi</taxon>
        <taxon>Dikarya</taxon>
        <taxon>Ascomycota</taxon>
        <taxon>Pezizomycotina</taxon>
        <taxon>Dothideomycetes</taxon>
        <taxon>Dothideomycetidae</taxon>
        <taxon>Mycosphaerellales</taxon>
        <taxon>Mycosphaerellaceae</taxon>
        <taxon>Dothistroma</taxon>
    </lineage>
</organism>
<reference evidence="3" key="1">
    <citation type="journal article" date="2012" name="PLoS Genet.">
        <title>The genomes of the fungal plant pathogens Cladosporium fulvum and Dothistroma septosporum reveal adaptation to different hosts and lifestyles but also signatures of common ancestry.</title>
        <authorList>
            <person name="de Wit P.J.G.M."/>
            <person name="van der Burgt A."/>
            <person name="Oekmen B."/>
            <person name="Stergiopoulos I."/>
            <person name="Abd-Elsalam K.A."/>
            <person name="Aerts A.L."/>
            <person name="Bahkali A.H."/>
            <person name="Beenen H.G."/>
            <person name="Chettri P."/>
            <person name="Cox M.P."/>
            <person name="Datema E."/>
            <person name="de Vries R.P."/>
            <person name="Dhillon B."/>
            <person name="Ganley A.R."/>
            <person name="Griffiths S.A."/>
            <person name="Guo Y."/>
            <person name="Hamelin R.C."/>
            <person name="Henrissat B."/>
            <person name="Kabir M.S."/>
            <person name="Jashni M.K."/>
            <person name="Kema G."/>
            <person name="Klaubauf S."/>
            <person name="Lapidus A."/>
            <person name="Levasseur A."/>
            <person name="Lindquist E."/>
            <person name="Mehrabi R."/>
            <person name="Ohm R.A."/>
            <person name="Owen T.J."/>
            <person name="Salamov A."/>
            <person name="Schwelm A."/>
            <person name="Schijlen E."/>
            <person name="Sun H."/>
            <person name="van den Burg H.A."/>
            <person name="van Ham R.C.H.J."/>
            <person name="Zhang S."/>
            <person name="Goodwin S.B."/>
            <person name="Grigoriev I.V."/>
            <person name="Collemare J."/>
            <person name="Bradshaw R.E."/>
        </authorList>
    </citation>
    <scope>NUCLEOTIDE SEQUENCE [LARGE SCALE GENOMIC DNA]</scope>
    <source>
        <strain evidence="3">NZE10 / CBS 128990</strain>
    </source>
</reference>
<gene>
    <name evidence="2" type="ORF">DOTSEDRAFT_69652</name>
</gene>
<dbReference type="OrthoDB" id="10420317at2759"/>
<reference evidence="2 3" key="2">
    <citation type="journal article" date="2012" name="PLoS Pathog.">
        <title>Diverse lifestyles and strategies of plant pathogenesis encoded in the genomes of eighteen Dothideomycetes fungi.</title>
        <authorList>
            <person name="Ohm R.A."/>
            <person name="Feau N."/>
            <person name="Henrissat B."/>
            <person name="Schoch C.L."/>
            <person name="Horwitz B.A."/>
            <person name="Barry K.W."/>
            <person name="Condon B.J."/>
            <person name="Copeland A.C."/>
            <person name="Dhillon B."/>
            <person name="Glaser F."/>
            <person name="Hesse C.N."/>
            <person name="Kosti I."/>
            <person name="LaButti K."/>
            <person name="Lindquist E.A."/>
            <person name="Lucas S."/>
            <person name="Salamov A.A."/>
            <person name="Bradshaw R.E."/>
            <person name="Ciuffetti L."/>
            <person name="Hamelin R.C."/>
            <person name="Kema G.H.J."/>
            <person name="Lawrence C."/>
            <person name="Scott J.A."/>
            <person name="Spatafora J.W."/>
            <person name="Turgeon B.G."/>
            <person name="de Wit P.J.G.M."/>
            <person name="Zhong S."/>
            <person name="Goodwin S.B."/>
            <person name="Grigoriev I.V."/>
        </authorList>
    </citation>
    <scope>NUCLEOTIDE SEQUENCE [LARGE SCALE GENOMIC DNA]</scope>
    <source>
        <strain evidence="3">NZE10 / CBS 128990</strain>
    </source>
</reference>
<feature type="signal peptide" evidence="1">
    <location>
        <begin position="1"/>
        <end position="21"/>
    </location>
</feature>
<dbReference type="HOGENOM" id="CLU_609868_0_0_1"/>
<proteinExistence type="predicted"/>
<feature type="chain" id="PRO_5004109139" evidence="1">
    <location>
        <begin position="22"/>
        <end position="390"/>
    </location>
</feature>
<protein>
    <submittedName>
        <fullName evidence="2">Uncharacterized protein</fullName>
    </submittedName>
</protein>
<evidence type="ECO:0000313" key="2">
    <source>
        <dbReference type="EMBL" id="EME47786.1"/>
    </source>
</evidence>
<evidence type="ECO:0000256" key="1">
    <source>
        <dbReference type="SAM" id="SignalP"/>
    </source>
</evidence>
<keyword evidence="3" id="KW-1185">Reference proteome</keyword>
<keyword evidence="1" id="KW-0732">Signal</keyword>
<name>N1PW86_DOTSN</name>